<gene>
    <name evidence="2" type="ORF">UFOPK3992_01608</name>
</gene>
<protein>
    <submittedName>
        <fullName evidence="2">Unannotated protein</fullName>
    </submittedName>
</protein>
<evidence type="ECO:0000256" key="1">
    <source>
        <dbReference type="SAM" id="MobiDB-lite"/>
    </source>
</evidence>
<dbReference type="AlphaFoldDB" id="A0A6J7QN82"/>
<feature type="region of interest" description="Disordered" evidence="1">
    <location>
        <begin position="42"/>
        <end position="90"/>
    </location>
</feature>
<dbReference type="EMBL" id="CAFBOZ010000264">
    <property type="protein sequence ID" value="CAB5019198.1"/>
    <property type="molecule type" value="Genomic_DNA"/>
</dbReference>
<feature type="compositionally biased region" description="Polar residues" evidence="1">
    <location>
        <begin position="52"/>
        <end position="62"/>
    </location>
</feature>
<sequence>MRLTMAPWSAGRAYSKNTGVGDTTCTAIPSASMSASRVSALHAESVTRRNSEVPTMTIASRSESTRSHGQAPGTPVASARSGQPRGTEWL</sequence>
<organism evidence="2">
    <name type="scientific">freshwater metagenome</name>
    <dbReference type="NCBI Taxonomy" id="449393"/>
    <lineage>
        <taxon>unclassified sequences</taxon>
        <taxon>metagenomes</taxon>
        <taxon>ecological metagenomes</taxon>
    </lineage>
</organism>
<evidence type="ECO:0000313" key="2">
    <source>
        <dbReference type="EMBL" id="CAB5019198.1"/>
    </source>
</evidence>
<reference evidence="2" key="1">
    <citation type="submission" date="2020-05" db="EMBL/GenBank/DDBJ databases">
        <authorList>
            <person name="Chiriac C."/>
            <person name="Salcher M."/>
            <person name="Ghai R."/>
            <person name="Kavagutti S V."/>
        </authorList>
    </citation>
    <scope>NUCLEOTIDE SEQUENCE</scope>
</reference>
<accession>A0A6J7QN82</accession>
<name>A0A6J7QN82_9ZZZZ</name>
<proteinExistence type="predicted"/>
<feature type="region of interest" description="Disordered" evidence="1">
    <location>
        <begin position="1"/>
        <end position="23"/>
    </location>
</feature>